<dbReference type="AlphaFoldDB" id="Q3ATY9"/>
<evidence type="ECO:0008006" key="2">
    <source>
        <dbReference type="Google" id="ProtNLM"/>
    </source>
</evidence>
<name>Q3ATY9_CHLCH</name>
<accession>Q3ATY9</accession>
<proteinExistence type="predicted"/>
<dbReference type="HOGENOM" id="CLU_175368_0_0_10"/>
<protein>
    <recommendedName>
        <fullName evidence="2">DUF883 domain-containing protein</fullName>
    </recommendedName>
</protein>
<reference evidence="1" key="1">
    <citation type="submission" date="2005-08" db="EMBL/GenBank/DDBJ databases">
        <title>Complete sequence of Chlorobium chlorochromatii CaD3.</title>
        <authorList>
            <person name="Copeland A."/>
            <person name="Lucas S."/>
            <person name="Lapidus A."/>
            <person name="Barry K."/>
            <person name="Detter J.C."/>
            <person name="Glavina T."/>
            <person name="Hammon N."/>
            <person name="Israni S."/>
            <person name="Pitluck S."/>
            <person name="Bryant D."/>
            <person name="Schmutz J."/>
            <person name="Larimer F."/>
            <person name="Land M."/>
            <person name="Kyrpides N."/>
            <person name="Ivanova N."/>
            <person name="Richardson P."/>
        </authorList>
    </citation>
    <scope>NUCLEOTIDE SEQUENCE [LARGE SCALE GENOMIC DNA]</scope>
    <source>
        <strain evidence="1">CaD3</strain>
    </source>
</reference>
<dbReference type="STRING" id="340177.Cag_0260"/>
<dbReference type="EMBL" id="CP000108">
    <property type="protein sequence ID" value="ABB27536.1"/>
    <property type="molecule type" value="Genomic_DNA"/>
</dbReference>
<dbReference type="KEGG" id="cch:Cag_0260"/>
<organism evidence="1">
    <name type="scientific">Chlorobium chlorochromatii (strain CaD3)</name>
    <dbReference type="NCBI Taxonomy" id="340177"/>
    <lineage>
        <taxon>Bacteria</taxon>
        <taxon>Pseudomonadati</taxon>
        <taxon>Chlorobiota</taxon>
        <taxon>Chlorobiia</taxon>
        <taxon>Chlorobiales</taxon>
        <taxon>Chlorobiaceae</taxon>
        <taxon>Chlorobium/Pelodictyon group</taxon>
        <taxon>Chlorobium</taxon>
    </lineage>
</organism>
<gene>
    <name evidence="1" type="ordered locus">Cag_0260</name>
</gene>
<sequence length="107" mass="11888">MLFKAEKNFTVNFLPLVIMEQEVPVTIHQNQESADEAARQHGTYRAPAKDFNETISEAWTQFRESEAGEALSKGSSAAKEYIQQHPTQAMLLSVGAGALLGLLLKRR</sequence>
<evidence type="ECO:0000313" key="1">
    <source>
        <dbReference type="EMBL" id="ABB27536.1"/>
    </source>
</evidence>